<dbReference type="AlphaFoldDB" id="A0A9N9DRS1"/>
<organism evidence="4 5">
    <name type="scientific">Funneliformis mosseae</name>
    <name type="common">Endomycorrhizal fungus</name>
    <name type="synonym">Glomus mosseae</name>
    <dbReference type="NCBI Taxonomy" id="27381"/>
    <lineage>
        <taxon>Eukaryota</taxon>
        <taxon>Fungi</taxon>
        <taxon>Fungi incertae sedis</taxon>
        <taxon>Mucoromycota</taxon>
        <taxon>Glomeromycotina</taxon>
        <taxon>Glomeromycetes</taxon>
        <taxon>Glomerales</taxon>
        <taxon>Glomeraceae</taxon>
        <taxon>Funneliformis</taxon>
    </lineage>
</organism>
<keyword evidence="5" id="KW-1185">Reference proteome</keyword>
<feature type="domain" description="DNA2/NAM7 helicase helicase" evidence="3">
    <location>
        <begin position="38"/>
        <end position="223"/>
    </location>
</feature>
<evidence type="ECO:0000313" key="5">
    <source>
        <dbReference type="Proteomes" id="UP000789375"/>
    </source>
</evidence>
<dbReference type="InterPro" id="IPR045055">
    <property type="entry name" value="DNA2/NAM7-like"/>
</dbReference>
<feature type="coiled-coil region" evidence="1">
    <location>
        <begin position="142"/>
        <end position="169"/>
    </location>
</feature>
<feature type="non-terminal residue" evidence="4">
    <location>
        <position position="383"/>
    </location>
</feature>
<dbReference type="SUPFAM" id="SSF52540">
    <property type="entry name" value="P-loop containing nucleoside triphosphate hydrolases"/>
    <property type="match status" value="1"/>
</dbReference>
<reference evidence="4" key="1">
    <citation type="submission" date="2021-06" db="EMBL/GenBank/DDBJ databases">
        <authorList>
            <person name="Kallberg Y."/>
            <person name="Tangrot J."/>
            <person name="Rosling A."/>
        </authorList>
    </citation>
    <scope>NUCLEOTIDE SEQUENCE</scope>
    <source>
        <strain evidence="4">87-6 pot B 2015</strain>
    </source>
</reference>
<evidence type="ECO:0000313" key="4">
    <source>
        <dbReference type="EMBL" id="CAG8648533.1"/>
    </source>
</evidence>
<dbReference type="Proteomes" id="UP000789375">
    <property type="component" value="Unassembled WGS sequence"/>
</dbReference>
<proteinExistence type="predicted"/>
<evidence type="ECO:0000256" key="1">
    <source>
        <dbReference type="SAM" id="Coils"/>
    </source>
</evidence>
<dbReference type="PANTHER" id="PTHR10887">
    <property type="entry name" value="DNA2/NAM7 HELICASE FAMILY"/>
    <property type="match status" value="1"/>
</dbReference>
<gene>
    <name evidence="4" type="ORF">FMOSSE_LOCUS11355</name>
</gene>
<feature type="region of interest" description="Disordered" evidence="2">
    <location>
        <begin position="210"/>
        <end position="234"/>
    </location>
</feature>
<dbReference type="GO" id="GO:0004386">
    <property type="term" value="F:helicase activity"/>
    <property type="evidence" value="ECO:0007669"/>
    <property type="project" value="InterPro"/>
</dbReference>
<evidence type="ECO:0000256" key="2">
    <source>
        <dbReference type="SAM" id="MobiDB-lite"/>
    </source>
</evidence>
<dbReference type="Pfam" id="PF13086">
    <property type="entry name" value="AAA_11"/>
    <property type="match status" value="1"/>
</dbReference>
<dbReference type="Gene3D" id="3.40.50.300">
    <property type="entry name" value="P-loop containing nucleotide triphosphate hydrolases"/>
    <property type="match status" value="2"/>
</dbReference>
<dbReference type="PANTHER" id="PTHR10887:SF341">
    <property type="entry name" value="NFX1-TYPE ZINC FINGER-CONTAINING PROTEIN 1"/>
    <property type="match status" value="1"/>
</dbReference>
<keyword evidence="1" id="KW-0175">Coiled coil</keyword>
<comment type="caution">
    <text evidence="4">The sequence shown here is derived from an EMBL/GenBank/DDBJ whole genome shotgun (WGS) entry which is preliminary data.</text>
</comment>
<dbReference type="GO" id="GO:0031048">
    <property type="term" value="P:regulatory ncRNA-mediated heterochromatin formation"/>
    <property type="evidence" value="ECO:0007669"/>
    <property type="project" value="TreeGrafter"/>
</dbReference>
<dbReference type="GO" id="GO:0031380">
    <property type="term" value="C:nuclear RNA-directed RNA polymerase complex"/>
    <property type="evidence" value="ECO:0007669"/>
    <property type="project" value="TreeGrafter"/>
</dbReference>
<name>A0A9N9DRS1_FUNMO</name>
<evidence type="ECO:0000259" key="3">
    <source>
        <dbReference type="Pfam" id="PF13086"/>
    </source>
</evidence>
<dbReference type="InterPro" id="IPR027417">
    <property type="entry name" value="P-loop_NTPase"/>
</dbReference>
<dbReference type="InterPro" id="IPR041677">
    <property type="entry name" value="DNA2/NAM7_AAA_11"/>
</dbReference>
<feature type="coiled-coil region" evidence="1">
    <location>
        <begin position="294"/>
        <end position="321"/>
    </location>
</feature>
<dbReference type="EMBL" id="CAJVPP010004354">
    <property type="protein sequence ID" value="CAG8648533.1"/>
    <property type="molecule type" value="Genomic_DNA"/>
</dbReference>
<sequence>KDNNISSNAIDFEVEPPLYTRATNNYDEVAKKINESCKLDETQANAFISALTREIALIEGPPGTGKTVVSIEIMKVLFAKEIEKQKIGPILTICFTNHALDQFLEHLLDVKITNIVRLGSRTKSDMIKEFCLEEVCKSRARNKTESRLMALLHENLEEIEDRVNKIKTNDSDLPSWVFNIEEGFTTRKKQKKRPLFERWVNGENIEIIRRTQKAFSNPPQKNKKNKKDPSPNTYDALKVEDEIEEITSDDGETQTDYKTLQWIIDYVVPKTNRTIEELLSTYSIWQMSRSTKVRGELIEELSNLQNSHDNQRKEMDEIYDEGRRRILLVSDVIKAGEVLEAHILRALTPSIQHIILIGDPKQLRPNIATYSLSMDSILGKIIN</sequence>
<accession>A0A9N9DRS1</accession>
<protein>
    <submittedName>
        <fullName evidence="4">16749_t:CDS:1</fullName>
    </submittedName>
</protein>